<feature type="transmembrane region" description="Helical" evidence="2">
    <location>
        <begin position="50"/>
        <end position="69"/>
    </location>
</feature>
<gene>
    <name evidence="3" type="ORF">JD82_01217</name>
</gene>
<dbReference type="AlphaFoldDB" id="A0A660CAM6"/>
<organism evidence="3 4">
    <name type="scientific">Prauserella rugosa</name>
    <dbReference type="NCBI Taxonomy" id="43354"/>
    <lineage>
        <taxon>Bacteria</taxon>
        <taxon>Bacillati</taxon>
        <taxon>Actinomycetota</taxon>
        <taxon>Actinomycetes</taxon>
        <taxon>Pseudonocardiales</taxon>
        <taxon>Pseudonocardiaceae</taxon>
        <taxon>Prauserella</taxon>
    </lineage>
</organism>
<feature type="transmembrane region" description="Helical" evidence="2">
    <location>
        <begin position="75"/>
        <end position="92"/>
    </location>
</feature>
<keyword evidence="2" id="KW-0812">Transmembrane</keyword>
<feature type="region of interest" description="Disordered" evidence="1">
    <location>
        <begin position="331"/>
        <end position="352"/>
    </location>
</feature>
<feature type="transmembrane region" description="Helical" evidence="2">
    <location>
        <begin position="99"/>
        <end position="116"/>
    </location>
</feature>
<dbReference type="RefSeq" id="WP_030530443.1">
    <property type="nucleotide sequence ID" value="NZ_JOIJ01000002.1"/>
</dbReference>
<sequence length="586" mass="58697">MHHGTSELTGSSTADGLALAIRLTLLLCTVVVAGAGLLRPLGGDPPGRVRATLGAVGAASAVLALVSVAALDVNVVGGAVHAVLSVAVVVTLTRPRVTVGPSGALLVLLVVETGAGRSGLDLMLDLVVVTAAATWFGVVVAMASGTWLGRTVRPGGLMTSLGVVLAVAGALALVWSGLGPDRRLLTTGIGVVSLAAVVLPVAATVLVVAARRWSGPRGATGLAAAGVAVAFVAWTAAPALGRPAELPVPGVPVLASATVGGADVPVLISPHRPGTNLVHLPASAGDDVTVGVDGDGFVPAGGRRGAPGRWAEVQLPEGRSEIVVRAGGDEAGIDVDTGSGAGSGPPGATGADGPECATAALGGLVGGARDVLRRCPAEALSDRDERSLRSLVGHLAQREVPAVALAADDSPRSRLAARVVRQEAQRHGLPVRTGPVRDAALIVVSGWTDAHTTVQRTAQDQTRGPTYLYGVHLAPWLLTSPVVNSLATTSLALDMDPRGPNAVEFVVALGGRFGGQRPTLDGYRRWLAAQGRSDAEQNRIYASAQVTAMPMGAGEPHAPGMSGIGDGAGNWIEGAAVVPVTGPLRP</sequence>
<feature type="transmembrane region" description="Helical" evidence="2">
    <location>
        <begin position="184"/>
        <end position="210"/>
    </location>
</feature>
<keyword evidence="2" id="KW-1133">Transmembrane helix</keyword>
<feature type="transmembrane region" description="Helical" evidence="2">
    <location>
        <begin position="122"/>
        <end position="143"/>
    </location>
</feature>
<evidence type="ECO:0000313" key="4">
    <source>
        <dbReference type="Proteomes" id="UP000317303"/>
    </source>
</evidence>
<proteinExistence type="predicted"/>
<protein>
    <submittedName>
        <fullName evidence="3">Uncharacterized protein</fullName>
    </submittedName>
</protein>
<keyword evidence="2" id="KW-0472">Membrane</keyword>
<reference evidence="3 4" key="1">
    <citation type="submission" date="2019-07" db="EMBL/GenBank/DDBJ databases">
        <title>R&amp;d 2014.</title>
        <authorList>
            <person name="Klenk H.-P."/>
        </authorList>
    </citation>
    <scope>NUCLEOTIDE SEQUENCE [LARGE SCALE GENOMIC DNA]</scope>
    <source>
        <strain evidence="3 4">DSM 43194</strain>
    </source>
</reference>
<name>A0A660CAM6_9PSEU</name>
<dbReference type="Proteomes" id="UP000317303">
    <property type="component" value="Unassembled WGS sequence"/>
</dbReference>
<dbReference type="OrthoDB" id="3590217at2"/>
<accession>A0A660CAM6</accession>
<evidence type="ECO:0000313" key="3">
    <source>
        <dbReference type="EMBL" id="TWH19394.1"/>
    </source>
</evidence>
<dbReference type="EMBL" id="VLJV01000001">
    <property type="protein sequence ID" value="TWH19394.1"/>
    <property type="molecule type" value="Genomic_DNA"/>
</dbReference>
<keyword evidence="4" id="KW-1185">Reference proteome</keyword>
<comment type="caution">
    <text evidence="3">The sequence shown here is derived from an EMBL/GenBank/DDBJ whole genome shotgun (WGS) entry which is preliminary data.</text>
</comment>
<feature type="transmembrane region" description="Helical" evidence="2">
    <location>
        <begin position="155"/>
        <end position="178"/>
    </location>
</feature>
<evidence type="ECO:0000256" key="2">
    <source>
        <dbReference type="SAM" id="Phobius"/>
    </source>
</evidence>
<feature type="transmembrane region" description="Helical" evidence="2">
    <location>
        <begin position="222"/>
        <end position="241"/>
    </location>
</feature>
<evidence type="ECO:0000256" key="1">
    <source>
        <dbReference type="SAM" id="MobiDB-lite"/>
    </source>
</evidence>
<feature type="transmembrane region" description="Helical" evidence="2">
    <location>
        <begin position="20"/>
        <end position="38"/>
    </location>
</feature>